<evidence type="ECO:0000259" key="1">
    <source>
        <dbReference type="PROSITE" id="PS50943"/>
    </source>
</evidence>
<keyword evidence="3" id="KW-1185">Reference proteome</keyword>
<dbReference type="InterPro" id="IPR001387">
    <property type="entry name" value="Cro/C1-type_HTH"/>
</dbReference>
<gene>
    <name evidence="2" type="ORF">R82641_BJNNKPBH_00881</name>
</gene>
<dbReference type="InterPro" id="IPR010982">
    <property type="entry name" value="Lambda_DNA-bd_dom_sf"/>
</dbReference>
<dbReference type="EMBL" id="CAUZLY010000007">
    <property type="protein sequence ID" value="CAK1243597.1"/>
    <property type="molecule type" value="Genomic_DNA"/>
</dbReference>
<comment type="caution">
    <text evidence="2">The sequence shown here is derived from an EMBL/GenBank/DDBJ whole genome shotgun (WGS) entry which is preliminary data.</text>
</comment>
<dbReference type="RefSeq" id="WP_338348014.1">
    <property type="nucleotide sequence ID" value="NZ_CAUZLY010000007.1"/>
</dbReference>
<dbReference type="SUPFAM" id="SSF47413">
    <property type="entry name" value="lambda repressor-like DNA-binding domains"/>
    <property type="match status" value="1"/>
</dbReference>
<accession>A0ABN9YXS3</accession>
<protein>
    <recommendedName>
        <fullName evidence="1">HTH cro/C1-type domain-containing protein</fullName>
    </recommendedName>
</protein>
<dbReference type="CDD" id="cd00093">
    <property type="entry name" value="HTH_XRE"/>
    <property type="match status" value="1"/>
</dbReference>
<sequence>MLNNLEKLRKERGVTLVDIADLLHVRYQTVSDKISGDSDFKFKEAVMIQQNFFPEFDLVYLFSPEDNRQPA</sequence>
<dbReference type="Proteomes" id="UP001314200">
    <property type="component" value="Unassembled WGS sequence"/>
</dbReference>
<feature type="domain" description="HTH cro/C1-type" evidence="1">
    <location>
        <begin position="5"/>
        <end position="31"/>
    </location>
</feature>
<dbReference type="PROSITE" id="PS50943">
    <property type="entry name" value="HTH_CROC1"/>
    <property type="match status" value="1"/>
</dbReference>
<proteinExistence type="predicted"/>
<dbReference type="Gene3D" id="1.10.260.40">
    <property type="entry name" value="lambda repressor-like DNA-binding domains"/>
    <property type="match status" value="1"/>
</dbReference>
<evidence type="ECO:0000313" key="2">
    <source>
        <dbReference type="EMBL" id="CAK1243597.1"/>
    </source>
</evidence>
<organism evidence="2 3">
    <name type="scientific">Fructobacillus cardui</name>
    <dbReference type="NCBI Taxonomy" id="2893170"/>
    <lineage>
        <taxon>Bacteria</taxon>
        <taxon>Bacillati</taxon>
        <taxon>Bacillota</taxon>
        <taxon>Bacilli</taxon>
        <taxon>Lactobacillales</taxon>
        <taxon>Lactobacillaceae</taxon>
        <taxon>Fructobacillus</taxon>
    </lineage>
</organism>
<evidence type="ECO:0000313" key="3">
    <source>
        <dbReference type="Proteomes" id="UP001314200"/>
    </source>
</evidence>
<name>A0ABN9YXS3_9LACO</name>
<reference evidence="2 3" key="1">
    <citation type="submission" date="2023-10" db="EMBL/GenBank/DDBJ databases">
        <authorList>
            <person name="Botero Cardona J."/>
        </authorList>
    </citation>
    <scope>NUCLEOTIDE SEQUENCE [LARGE SCALE GENOMIC DNA]</scope>
    <source>
        <strain evidence="2 3">R-82641</strain>
    </source>
</reference>